<dbReference type="Gene3D" id="3.40.50.720">
    <property type="entry name" value="NAD(P)-binding Rossmann-like Domain"/>
    <property type="match status" value="1"/>
</dbReference>
<dbReference type="InterPro" id="IPR003462">
    <property type="entry name" value="ODC_Mu_crystall"/>
</dbReference>
<dbReference type="Proteomes" id="UP000799779">
    <property type="component" value="Unassembled WGS sequence"/>
</dbReference>
<evidence type="ECO:0000313" key="4">
    <source>
        <dbReference type="Proteomes" id="UP000799779"/>
    </source>
</evidence>
<dbReference type="FunFam" id="3.40.50.720:FF:000577">
    <property type="entry name" value="Proline utilization protein PrnX, putative"/>
    <property type="match status" value="1"/>
</dbReference>
<feature type="region of interest" description="Disordered" evidence="2">
    <location>
        <begin position="389"/>
        <end position="456"/>
    </location>
</feature>
<accession>A0A6A5W8Q6</accession>
<name>A0A6A5W8Q6_9PLEO</name>
<feature type="compositionally biased region" description="Low complexity" evidence="2">
    <location>
        <begin position="395"/>
        <end position="421"/>
    </location>
</feature>
<dbReference type="EMBL" id="ML977605">
    <property type="protein sequence ID" value="KAF1998303.1"/>
    <property type="molecule type" value="Genomic_DNA"/>
</dbReference>
<dbReference type="AlphaFoldDB" id="A0A6A5W8Q6"/>
<dbReference type="PANTHER" id="PTHR13812">
    <property type="entry name" value="KETIMINE REDUCTASE MU-CRYSTALLIN"/>
    <property type="match status" value="1"/>
</dbReference>
<evidence type="ECO:0000256" key="2">
    <source>
        <dbReference type="SAM" id="MobiDB-lite"/>
    </source>
</evidence>
<dbReference type="OrthoDB" id="41492at2759"/>
<proteinExistence type="inferred from homology"/>
<keyword evidence="4" id="KW-1185">Reference proteome</keyword>
<evidence type="ECO:0000313" key="3">
    <source>
        <dbReference type="EMBL" id="KAF1998303.1"/>
    </source>
</evidence>
<reference evidence="3" key="1">
    <citation type="journal article" date="2020" name="Stud. Mycol.">
        <title>101 Dothideomycetes genomes: a test case for predicting lifestyles and emergence of pathogens.</title>
        <authorList>
            <person name="Haridas S."/>
            <person name="Albert R."/>
            <person name="Binder M."/>
            <person name="Bloem J."/>
            <person name="Labutti K."/>
            <person name="Salamov A."/>
            <person name="Andreopoulos B."/>
            <person name="Baker S."/>
            <person name="Barry K."/>
            <person name="Bills G."/>
            <person name="Bluhm B."/>
            <person name="Cannon C."/>
            <person name="Castanera R."/>
            <person name="Culley D."/>
            <person name="Daum C."/>
            <person name="Ezra D."/>
            <person name="Gonzalez J."/>
            <person name="Henrissat B."/>
            <person name="Kuo A."/>
            <person name="Liang C."/>
            <person name="Lipzen A."/>
            <person name="Lutzoni F."/>
            <person name="Magnuson J."/>
            <person name="Mondo S."/>
            <person name="Nolan M."/>
            <person name="Ohm R."/>
            <person name="Pangilinan J."/>
            <person name="Park H.-J."/>
            <person name="Ramirez L."/>
            <person name="Alfaro M."/>
            <person name="Sun H."/>
            <person name="Tritt A."/>
            <person name="Yoshinaga Y."/>
            <person name="Zwiers L.-H."/>
            <person name="Turgeon B."/>
            <person name="Goodwin S."/>
            <person name="Spatafora J."/>
            <person name="Crous P."/>
            <person name="Grigoriev I."/>
        </authorList>
    </citation>
    <scope>NUCLEOTIDE SEQUENCE</scope>
    <source>
        <strain evidence="3">CBS 123094</strain>
    </source>
</reference>
<organism evidence="3 4">
    <name type="scientific">Amniculicola lignicola CBS 123094</name>
    <dbReference type="NCBI Taxonomy" id="1392246"/>
    <lineage>
        <taxon>Eukaryota</taxon>
        <taxon>Fungi</taxon>
        <taxon>Dikarya</taxon>
        <taxon>Ascomycota</taxon>
        <taxon>Pezizomycotina</taxon>
        <taxon>Dothideomycetes</taxon>
        <taxon>Pleosporomycetidae</taxon>
        <taxon>Pleosporales</taxon>
        <taxon>Amniculicolaceae</taxon>
        <taxon>Amniculicola</taxon>
    </lineage>
</organism>
<dbReference type="SUPFAM" id="SSF51735">
    <property type="entry name" value="NAD(P)-binding Rossmann-fold domains"/>
    <property type="match status" value="1"/>
</dbReference>
<dbReference type="GO" id="GO:0005737">
    <property type="term" value="C:cytoplasm"/>
    <property type="evidence" value="ECO:0007669"/>
    <property type="project" value="TreeGrafter"/>
</dbReference>
<dbReference type="InterPro" id="IPR023401">
    <property type="entry name" value="ODC_N"/>
</dbReference>
<dbReference type="PANTHER" id="PTHR13812:SF19">
    <property type="entry name" value="KETIMINE REDUCTASE MU-CRYSTALLIN"/>
    <property type="match status" value="1"/>
</dbReference>
<sequence length="503" mass="54987">MPLTILSDADVRTLLLNLTKDDVIEMQQSLADALHYYSTSTEGDNNGCCSSYQPLRTALKRNDGQTTLFMPASSNEGIGVKIVTLADTDKSLKKSVASLSSFSSLSLESSMSTGSSATAFDPPETFDPPESVDSRQSTTPKGSLTLLDRYGNTRALINAEEITAFRTALASTMLFKKRTNVHDLVVFGAGKQAYWHIRLALILRGPEIHHLNIINRTFESAHNLVEKLYNPLDEPAIFPKINIPTAETTHLARPKIQILTPNHTEYDRLLKSTVRGSSVIFCTTPSLTPLFPAGHLTNPEGRKKGRYISAIGSYKPHMVEIHPDIIRQNVQPHHTHHHHKHARQGGAIIVDSVDACLKEAGEIIQAGLTGREVVEVGELVMLKRDAERRRVEVRSATTSSSVPSLASSQTPLSTDSSTPLSPFAPTLDSAGVELGEAKKVKGKQKDKKEGKAEKEADEGLMEWLQKGNVIYKSVGLGLMDVVVGTELVRLADERGVGTRIENF</sequence>
<evidence type="ECO:0000256" key="1">
    <source>
        <dbReference type="ARBA" id="ARBA00008903"/>
    </source>
</evidence>
<protein>
    <submittedName>
        <fullName evidence="3">NAD(P)-binding protein</fullName>
    </submittedName>
</protein>
<gene>
    <name evidence="3" type="ORF">P154DRAFT_555370</name>
</gene>
<dbReference type="InterPro" id="IPR036291">
    <property type="entry name" value="NAD(P)-bd_dom_sf"/>
</dbReference>
<dbReference type="Gene3D" id="3.30.1780.10">
    <property type="entry name" value="ornithine cyclodeaminase, domain 1"/>
    <property type="match status" value="1"/>
</dbReference>
<feature type="region of interest" description="Disordered" evidence="2">
    <location>
        <begin position="113"/>
        <end position="144"/>
    </location>
</feature>
<comment type="similarity">
    <text evidence="1">Belongs to the ornithine cyclodeaminase/mu-crystallin family.</text>
</comment>